<protein>
    <submittedName>
        <fullName evidence="4">N-acetyltransferase GCN5</fullName>
    </submittedName>
</protein>
<reference evidence="4" key="1">
    <citation type="journal article" date="2014" name="Int. J. Syst. Evol. Microbiol.">
        <title>Complete genome sequence of Corynebacterium casei LMG S-19264T (=DSM 44701T), isolated from a smear-ripened cheese.</title>
        <authorList>
            <consortium name="US DOE Joint Genome Institute (JGI-PGF)"/>
            <person name="Walter F."/>
            <person name="Albersmeier A."/>
            <person name="Kalinowski J."/>
            <person name="Ruckert C."/>
        </authorList>
    </citation>
    <scope>NUCLEOTIDE SEQUENCE</scope>
    <source>
        <strain evidence="4">KCTC 12711</strain>
    </source>
</reference>
<dbReference type="SUPFAM" id="SSF55729">
    <property type="entry name" value="Acyl-CoA N-acyltransferases (Nat)"/>
    <property type="match status" value="1"/>
</dbReference>
<dbReference type="GO" id="GO:0016747">
    <property type="term" value="F:acyltransferase activity, transferring groups other than amino-acyl groups"/>
    <property type="evidence" value="ECO:0007669"/>
    <property type="project" value="InterPro"/>
</dbReference>
<comment type="caution">
    <text evidence="4">The sequence shown here is derived from an EMBL/GenBank/DDBJ whole genome shotgun (WGS) entry which is preliminary data.</text>
</comment>
<dbReference type="CDD" id="cd04301">
    <property type="entry name" value="NAT_SF"/>
    <property type="match status" value="1"/>
</dbReference>
<dbReference type="Proteomes" id="UP000614811">
    <property type="component" value="Unassembled WGS sequence"/>
</dbReference>
<dbReference type="PANTHER" id="PTHR43420">
    <property type="entry name" value="ACETYLTRANSFERASE"/>
    <property type="match status" value="1"/>
</dbReference>
<sequence>MSKQELQQHGIVFRPETGDDREFLRILYASTREAEMAMVPWTKEQIEEFLDMQFDAQSKFYAEQFKDAEFSIVTQGGRNIGRLYVDRRPNEIRIIDIALLPKHRGRGYGDAILRHVMQIAARDGLPVTIHVEKNNPAMRLYKKLGYTLLEDQGVYDLMQWTHTSP</sequence>
<dbReference type="EMBL" id="BMXA01000004">
    <property type="protein sequence ID" value="GHA13528.1"/>
    <property type="molecule type" value="Genomic_DNA"/>
</dbReference>
<evidence type="ECO:0000256" key="2">
    <source>
        <dbReference type="ARBA" id="ARBA00023315"/>
    </source>
</evidence>
<proteinExistence type="predicted"/>
<accession>A0A918RW06</accession>
<gene>
    <name evidence="4" type="ORF">GCM10008090_24080</name>
</gene>
<organism evidence="4 5">
    <name type="scientific">Arenicella chitinivorans</name>
    <dbReference type="NCBI Taxonomy" id="1329800"/>
    <lineage>
        <taxon>Bacteria</taxon>
        <taxon>Pseudomonadati</taxon>
        <taxon>Pseudomonadota</taxon>
        <taxon>Gammaproteobacteria</taxon>
        <taxon>Arenicellales</taxon>
        <taxon>Arenicellaceae</taxon>
        <taxon>Arenicella</taxon>
    </lineage>
</organism>
<dbReference type="InterPro" id="IPR016181">
    <property type="entry name" value="Acyl_CoA_acyltransferase"/>
</dbReference>
<feature type="domain" description="N-acetyltransferase" evidence="3">
    <location>
        <begin position="11"/>
        <end position="163"/>
    </location>
</feature>
<dbReference type="RefSeq" id="WP_189401495.1">
    <property type="nucleotide sequence ID" value="NZ_BMXA01000004.1"/>
</dbReference>
<dbReference type="Pfam" id="PF00583">
    <property type="entry name" value="Acetyltransf_1"/>
    <property type="match status" value="1"/>
</dbReference>
<keyword evidence="2" id="KW-0012">Acyltransferase</keyword>
<reference evidence="4" key="2">
    <citation type="submission" date="2020-09" db="EMBL/GenBank/DDBJ databases">
        <authorList>
            <person name="Sun Q."/>
            <person name="Kim S."/>
        </authorList>
    </citation>
    <scope>NUCLEOTIDE SEQUENCE</scope>
    <source>
        <strain evidence="4">KCTC 12711</strain>
    </source>
</reference>
<evidence type="ECO:0000313" key="5">
    <source>
        <dbReference type="Proteomes" id="UP000614811"/>
    </source>
</evidence>
<dbReference type="InterPro" id="IPR050680">
    <property type="entry name" value="YpeA/RimI_acetyltransf"/>
</dbReference>
<evidence type="ECO:0000259" key="3">
    <source>
        <dbReference type="PROSITE" id="PS51186"/>
    </source>
</evidence>
<evidence type="ECO:0000313" key="4">
    <source>
        <dbReference type="EMBL" id="GHA13528.1"/>
    </source>
</evidence>
<dbReference type="AlphaFoldDB" id="A0A918RW06"/>
<evidence type="ECO:0000256" key="1">
    <source>
        <dbReference type="ARBA" id="ARBA00022679"/>
    </source>
</evidence>
<keyword evidence="1" id="KW-0808">Transferase</keyword>
<name>A0A918RW06_9GAMM</name>
<dbReference type="Gene3D" id="3.40.630.30">
    <property type="match status" value="1"/>
</dbReference>
<dbReference type="InterPro" id="IPR000182">
    <property type="entry name" value="GNAT_dom"/>
</dbReference>
<keyword evidence="5" id="KW-1185">Reference proteome</keyword>
<dbReference type="PROSITE" id="PS51186">
    <property type="entry name" value="GNAT"/>
    <property type="match status" value="1"/>
</dbReference>